<dbReference type="Proteomes" id="UP001485043">
    <property type="component" value="Unassembled WGS sequence"/>
</dbReference>
<dbReference type="GO" id="GO:0000965">
    <property type="term" value="P:mitochondrial RNA 3'-end processing"/>
    <property type="evidence" value="ECO:0007669"/>
    <property type="project" value="TreeGrafter"/>
</dbReference>
<dbReference type="GO" id="GO:0005739">
    <property type="term" value="C:mitochondrion"/>
    <property type="evidence" value="ECO:0007669"/>
    <property type="project" value="TreeGrafter"/>
</dbReference>
<evidence type="ECO:0000256" key="1">
    <source>
        <dbReference type="ARBA" id="ARBA00022884"/>
    </source>
</evidence>
<dbReference type="Pfam" id="PF01138">
    <property type="entry name" value="RNase_PH"/>
    <property type="match status" value="1"/>
</dbReference>
<accession>A0AAW1T6S1</accession>
<dbReference type="PANTHER" id="PTHR11252:SF0">
    <property type="entry name" value="POLYRIBONUCLEOTIDE NUCLEOTIDYLTRANSFERASE 1, MITOCHONDRIAL"/>
    <property type="match status" value="1"/>
</dbReference>
<dbReference type="InterPro" id="IPR020568">
    <property type="entry name" value="Ribosomal_Su5_D2-typ_SF"/>
</dbReference>
<keyword evidence="5" id="KW-1185">Reference proteome</keyword>
<evidence type="ECO:0000256" key="2">
    <source>
        <dbReference type="SAM" id="MobiDB-lite"/>
    </source>
</evidence>
<sequence length="248" mass="26968">MRRAAWQLSKRSRLAGEQHCLLRAAASSSTGLCRQVNQSEGKSAPEKVPSVNSQNISLQSSVPARPGPEANAPIRSPGRDDIYTAKADIQGNSVVFETGHLAAHAAGACTLTTGNTQILGTVSFQPHDGQRFREHLDQFEVEYVEGMPSVGRLPSSGGRRESMGEREIAARQSIVRALRPLFPSGFTHGCKVLPRFRPWAFSVTQLYASAGSSVEQCLAALMRCLQCCWHQMGSWTQQLLPSTPPQLL</sequence>
<dbReference type="InterPro" id="IPR001247">
    <property type="entry name" value="ExoRNase_PH_dom1"/>
</dbReference>
<dbReference type="InterPro" id="IPR012162">
    <property type="entry name" value="PNPase"/>
</dbReference>
<evidence type="ECO:0000313" key="5">
    <source>
        <dbReference type="Proteomes" id="UP001485043"/>
    </source>
</evidence>
<organism evidence="4 5">
    <name type="scientific">Apatococcus fuscideae</name>
    <dbReference type="NCBI Taxonomy" id="2026836"/>
    <lineage>
        <taxon>Eukaryota</taxon>
        <taxon>Viridiplantae</taxon>
        <taxon>Chlorophyta</taxon>
        <taxon>core chlorophytes</taxon>
        <taxon>Trebouxiophyceae</taxon>
        <taxon>Chlorellales</taxon>
        <taxon>Chlorellaceae</taxon>
        <taxon>Apatococcus</taxon>
    </lineage>
</organism>
<dbReference type="GO" id="GO:0000958">
    <property type="term" value="P:mitochondrial mRNA catabolic process"/>
    <property type="evidence" value="ECO:0007669"/>
    <property type="project" value="TreeGrafter"/>
</dbReference>
<reference evidence="4 5" key="1">
    <citation type="journal article" date="2024" name="Nat. Commun.">
        <title>Phylogenomics reveals the evolutionary origins of lichenization in chlorophyte algae.</title>
        <authorList>
            <person name="Puginier C."/>
            <person name="Libourel C."/>
            <person name="Otte J."/>
            <person name="Skaloud P."/>
            <person name="Haon M."/>
            <person name="Grisel S."/>
            <person name="Petersen M."/>
            <person name="Berrin J.G."/>
            <person name="Delaux P.M."/>
            <person name="Dal Grande F."/>
            <person name="Keller J."/>
        </authorList>
    </citation>
    <scope>NUCLEOTIDE SEQUENCE [LARGE SCALE GENOMIC DNA]</scope>
    <source>
        <strain evidence="4 5">SAG 2523</strain>
    </source>
</reference>
<protein>
    <recommendedName>
        <fullName evidence="3">Exoribonuclease phosphorolytic domain-containing protein</fullName>
    </recommendedName>
</protein>
<dbReference type="Gene3D" id="3.30.230.70">
    <property type="entry name" value="GHMP Kinase, N-terminal domain"/>
    <property type="match status" value="1"/>
</dbReference>
<dbReference type="AlphaFoldDB" id="A0AAW1T6S1"/>
<feature type="region of interest" description="Disordered" evidence="2">
    <location>
        <begin position="37"/>
        <end position="79"/>
    </location>
</feature>
<evidence type="ECO:0000259" key="3">
    <source>
        <dbReference type="Pfam" id="PF01138"/>
    </source>
</evidence>
<feature type="domain" description="Exoribonuclease phosphorolytic" evidence="3">
    <location>
        <begin position="94"/>
        <end position="202"/>
    </location>
</feature>
<evidence type="ECO:0000313" key="4">
    <source>
        <dbReference type="EMBL" id="KAK9864780.1"/>
    </source>
</evidence>
<dbReference type="GO" id="GO:0005829">
    <property type="term" value="C:cytosol"/>
    <property type="evidence" value="ECO:0007669"/>
    <property type="project" value="TreeGrafter"/>
</dbReference>
<dbReference type="GO" id="GO:0003723">
    <property type="term" value="F:RNA binding"/>
    <property type="evidence" value="ECO:0007669"/>
    <property type="project" value="UniProtKB-KW"/>
</dbReference>
<dbReference type="GO" id="GO:0004654">
    <property type="term" value="F:polyribonucleotide nucleotidyltransferase activity"/>
    <property type="evidence" value="ECO:0007669"/>
    <property type="project" value="InterPro"/>
</dbReference>
<name>A0AAW1T6S1_9CHLO</name>
<dbReference type="EMBL" id="JALJOV010000315">
    <property type="protein sequence ID" value="KAK9864780.1"/>
    <property type="molecule type" value="Genomic_DNA"/>
</dbReference>
<gene>
    <name evidence="4" type="ORF">WJX84_008797</name>
</gene>
<dbReference type="PANTHER" id="PTHR11252">
    <property type="entry name" value="POLYRIBONUCLEOTIDE NUCLEOTIDYLTRANSFERASE"/>
    <property type="match status" value="1"/>
</dbReference>
<keyword evidence="1" id="KW-0694">RNA-binding</keyword>
<proteinExistence type="predicted"/>
<dbReference type="InterPro" id="IPR027408">
    <property type="entry name" value="PNPase/RNase_PH_dom_sf"/>
</dbReference>
<comment type="caution">
    <text evidence="4">The sequence shown here is derived from an EMBL/GenBank/DDBJ whole genome shotgun (WGS) entry which is preliminary data.</text>
</comment>
<dbReference type="SUPFAM" id="SSF54211">
    <property type="entry name" value="Ribosomal protein S5 domain 2-like"/>
    <property type="match status" value="1"/>
</dbReference>
<feature type="compositionally biased region" description="Polar residues" evidence="2">
    <location>
        <begin position="50"/>
        <end position="62"/>
    </location>
</feature>
<dbReference type="GO" id="GO:0000175">
    <property type="term" value="F:3'-5'-RNA exonuclease activity"/>
    <property type="evidence" value="ECO:0007669"/>
    <property type="project" value="TreeGrafter"/>
</dbReference>